<proteinExistence type="inferred from homology"/>
<accession>A0A6H5FWZ9</accession>
<evidence type="ECO:0000256" key="1">
    <source>
        <dbReference type="ARBA" id="ARBA00004239"/>
    </source>
</evidence>
<dbReference type="PROSITE" id="PS00134">
    <property type="entry name" value="TRYPSIN_HIS"/>
    <property type="match status" value="1"/>
</dbReference>
<dbReference type="OrthoDB" id="425190at2759"/>
<dbReference type="PROSITE" id="PS50240">
    <property type="entry name" value="TRYPSIN_DOM"/>
    <property type="match status" value="1"/>
</dbReference>
<comment type="subcellular location">
    <subcellularLocation>
        <location evidence="1">Secreted</location>
        <location evidence="1">Extracellular space</location>
    </subcellularLocation>
</comment>
<dbReference type="FunFam" id="2.40.10.10:FF:000028">
    <property type="entry name" value="Serine protease easter"/>
    <property type="match status" value="1"/>
</dbReference>
<dbReference type="PRINTS" id="PR00722">
    <property type="entry name" value="CHYMOTRYPSIN"/>
</dbReference>
<keyword evidence="3" id="KW-0732">Signal</keyword>
<gene>
    <name evidence="12" type="ORF">NTEN_LOCUS608</name>
</gene>
<evidence type="ECO:0000256" key="7">
    <source>
        <dbReference type="ARBA" id="ARBA00023180"/>
    </source>
</evidence>
<organism evidence="12 13">
    <name type="scientific">Nesidiocoris tenuis</name>
    <dbReference type="NCBI Taxonomy" id="355587"/>
    <lineage>
        <taxon>Eukaryota</taxon>
        <taxon>Metazoa</taxon>
        <taxon>Ecdysozoa</taxon>
        <taxon>Arthropoda</taxon>
        <taxon>Hexapoda</taxon>
        <taxon>Insecta</taxon>
        <taxon>Pterygota</taxon>
        <taxon>Neoptera</taxon>
        <taxon>Paraneoptera</taxon>
        <taxon>Hemiptera</taxon>
        <taxon>Heteroptera</taxon>
        <taxon>Panheteroptera</taxon>
        <taxon>Cimicomorpha</taxon>
        <taxon>Miridae</taxon>
        <taxon>Dicyphina</taxon>
        <taxon>Nesidiocoris</taxon>
    </lineage>
</organism>
<evidence type="ECO:0000256" key="4">
    <source>
        <dbReference type="ARBA" id="ARBA00022801"/>
    </source>
</evidence>
<dbReference type="PROSITE" id="PS00135">
    <property type="entry name" value="TRYPSIN_SER"/>
    <property type="match status" value="1"/>
</dbReference>
<keyword evidence="4 9" id="KW-0378">Hydrolase</keyword>
<dbReference type="InterPro" id="IPR001254">
    <property type="entry name" value="Trypsin_dom"/>
</dbReference>
<evidence type="ECO:0000313" key="13">
    <source>
        <dbReference type="Proteomes" id="UP000479000"/>
    </source>
</evidence>
<feature type="region of interest" description="Disordered" evidence="10">
    <location>
        <begin position="22"/>
        <end position="48"/>
    </location>
</feature>
<feature type="domain" description="Peptidase S1" evidence="11">
    <location>
        <begin position="104"/>
        <end position="348"/>
    </location>
</feature>
<dbReference type="SMART" id="SM00020">
    <property type="entry name" value="Tryp_SPc"/>
    <property type="match status" value="1"/>
</dbReference>
<dbReference type="EMBL" id="CADCXU010001113">
    <property type="protein sequence ID" value="CAA9993719.1"/>
    <property type="molecule type" value="Genomic_DNA"/>
</dbReference>
<dbReference type="CDD" id="cd00190">
    <property type="entry name" value="Tryp_SPc"/>
    <property type="match status" value="1"/>
</dbReference>
<dbReference type="Pfam" id="PF00089">
    <property type="entry name" value="Trypsin"/>
    <property type="match status" value="1"/>
</dbReference>
<evidence type="ECO:0000256" key="9">
    <source>
        <dbReference type="RuleBase" id="RU363034"/>
    </source>
</evidence>
<dbReference type="GO" id="GO:0004252">
    <property type="term" value="F:serine-type endopeptidase activity"/>
    <property type="evidence" value="ECO:0007669"/>
    <property type="project" value="InterPro"/>
</dbReference>
<evidence type="ECO:0000256" key="10">
    <source>
        <dbReference type="SAM" id="MobiDB-lite"/>
    </source>
</evidence>
<evidence type="ECO:0000256" key="2">
    <source>
        <dbReference type="ARBA" id="ARBA00022670"/>
    </source>
</evidence>
<evidence type="ECO:0000256" key="8">
    <source>
        <dbReference type="ARBA" id="ARBA00024195"/>
    </source>
</evidence>
<evidence type="ECO:0000256" key="6">
    <source>
        <dbReference type="ARBA" id="ARBA00023157"/>
    </source>
</evidence>
<evidence type="ECO:0000256" key="3">
    <source>
        <dbReference type="ARBA" id="ARBA00022729"/>
    </source>
</evidence>
<keyword evidence="7" id="KW-0325">Glycoprotein</keyword>
<dbReference type="InterPro" id="IPR043504">
    <property type="entry name" value="Peptidase_S1_PA_chymotrypsin"/>
</dbReference>
<dbReference type="InterPro" id="IPR018114">
    <property type="entry name" value="TRYPSIN_HIS"/>
</dbReference>
<evidence type="ECO:0000313" key="12">
    <source>
        <dbReference type="EMBL" id="CAA9993719.1"/>
    </source>
</evidence>
<dbReference type="SUPFAM" id="SSF50494">
    <property type="entry name" value="Trypsin-like serine proteases"/>
    <property type="match status" value="1"/>
</dbReference>
<dbReference type="PANTHER" id="PTHR24256">
    <property type="entry name" value="TRYPTASE-RELATED"/>
    <property type="match status" value="1"/>
</dbReference>
<keyword evidence="13" id="KW-1185">Reference proteome</keyword>
<dbReference type="InterPro" id="IPR009003">
    <property type="entry name" value="Peptidase_S1_PA"/>
</dbReference>
<dbReference type="GO" id="GO:0006508">
    <property type="term" value="P:proteolysis"/>
    <property type="evidence" value="ECO:0007669"/>
    <property type="project" value="UniProtKB-KW"/>
</dbReference>
<comment type="similarity">
    <text evidence="8">Belongs to the peptidase S1 family. CLIP subfamily.</text>
</comment>
<name>A0A6H5FWZ9_9HEMI</name>
<dbReference type="InterPro" id="IPR001314">
    <property type="entry name" value="Peptidase_S1A"/>
</dbReference>
<dbReference type="Proteomes" id="UP000479000">
    <property type="component" value="Unassembled WGS sequence"/>
</dbReference>
<sequence length="349" mass="39051">MMISQFQHTIFSVRSAAAIHKASSSAAHRRRKATNPRSNRLCNRRPTGETTNLECGTRTYLLTFHHLRNVANPRCRIRELRWSSGLDHVIQSLSPDEDVKIHRKLGERGSFLRAWPWLVVYGYRNRRNPASATEWLCGGALVTERHTVTAAHCTQHPSLAMYVARLGELNLDPNVEDNATPVDILVTRAIKHPQYSKFSHDIAIVVLQKPVTFTKYIQPICLPFGKELRSNNFVSKNPFVAGWGAVEFRGSSSKQLMQIQIPVVDNGGCADAYRTVGGDITQRQLCAGGRTAKDACQGDSGGPLMLPRDGYYYLIGIVSFGYRCATPGFPGIYTRVTEYLDFLAENLNR</sequence>
<dbReference type="InterPro" id="IPR051487">
    <property type="entry name" value="Ser/Thr_Proteases_Immune/Dev"/>
</dbReference>
<protein>
    <recommendedName>
        <fullName evidence="11">Peptidase S1 domain-containing protein</fullName>
    </recommendedName>
</protein>
<keyword evidence="5 9" id="KW-0720">Serine protease</keyword>
<dbReference type="GO" id="GO:0005576">
    <property type="term" value="C:extracellular region"/>
    <property type="evidence" value="ECO:0007669"/>
    <property type="project" value="UniProtKB-SubCell"/>
</dbReference>
<evidence type="ECO:0000259" key="11">
    <source>
        <dbReference type="PROSITE" id="PS50240"/>
    </source>
</evidence>
<reference evidence="12 13" key="1">
    <citation type="submission" date="2020-02" db="EMBL/GenBank/DDBJ databases">
        <authorList>
            <person name="Ferguson B K."/>
        </authorList>
    </citation>
    <scope>NUCLEOTIDE SEQUENCE [LARGE SCALE GENOMIC DNA]</scope>
</reference>
<keyword evidence="2 9" id="KW-0645">Protease</keyword>
<dbReference type="AlphaFoldDB" id="A0A6H5FWZ9"/>
<dbReference type="Gene3D" id="2.40.10.10">
    <property type="entry name" value="Trypsin-like serine proteases"/>
    <property type="match status" value="2"/>
</dbReference>
<evidence type="ECO:0000256" key="5">
    <source>
        <dbReference type="ARBA" id="ARBA00022825"/>
    </source>
</evidence>
<dbReference type="FunFam" id="2.40.10.10:FF:000036">
    <property type="entry name" value="Trypsin beta"/>
    <property type="match status" value="1"/>
</dbReference>
<dbReference type="InterPro" id="IPR033116">
    <property type="entry name" value="TRYPSIN_SER"/>
</dbReference>
<keyword evidence="6" id="KW-1015">Disulfide bond</keyword>